<reference evidence="1" key="1">
    <citation type="submission" date="2020-05" db="EMBL/GenBank/DDBJ databases">
        <title>Large-scale comparative analyses of tick genomes elucidate their genetic diversity and vector capacities.</title>
        <authorList>
            <person name="Jia N."/>
            <person name="Wang J."/>
            <person name="Shi W."/>
            <person name="Du L."/>
            <person name="Sun Y."/>
            <person name="Zhan W."/>
            <person name="Jiang J."/>
            <person name="Wang Q."/>
            <person name="Zhang B."/>
            <person name="Ji P."/>
            <person name="Sakyi L.B."/>
            <person name="Cui X."/>
            <person name="Yuan T."/>
            <person name="Jiang B."/>
            <person name="Yang W."/>
            <person name="Lam T.T.-Y."/>
            <person name="Chang Q."/>
            <person name="Ding S."/>
            <person name="Wang X."/>
            <person name="Zhu J."/>
            <person name="Ruan X."/>
            <person name="Zhao L."/>
            <person name="Wei J."/>
            <person name="Que T."/>
            <person name="Du C."/>
            <person name="Cheng J."/>
            <person name="Dai P."/>
            <person name="Han X."/>
            <person name="Huang E."/>
            <person name="Gao Y."/>
            <person name="Liu J."/>
            <person name="Shao H."/>
            <person name="Ye R."/>
            <person name="Li L."/>
            <person name="Wei W."/>
            <person name="Wang X."/>
            <person name="Wang C."/>
            <person name="Yang T."/>
            <person name="Huo Q."/>
            <person name="Li W."/>
            <person name="Guo W."/>
            <person name="Chen H."/>
            <person name="Zhou L."/>
            <person name="Ni X."/>
            <person name="Tian J."/>
            <person name="Zhou Y."/>
            <person name="Sheng Y."/>
            <person name="Liu T."/>
            <person name="Pan Y."/>
            <person name="Xia L."/>
            <person name="Li J."/>
            <person name="Zhao F."/>
            <person name="Cao W."/>
        </authorList>
    </citation>
    <scope>NUCLEOTIDE SEQUENCE</scope>
    <source>
        <strain evidence="1">Dsil-2018</strain>
    </source>
</reference>
<evidence type="ECO:0000313" key="1">
    <source>
        <dbReference type="EMBL" id="KAH7966419.1"/>
    </source>
</evidence>
<protein>
    <submittedName>
        <fullName evidence="1">Uncharacterized protein</fullName>
    </submittedName>
</protein>
<dbReference type="Proteomes" id="UP000821865">
    <property type="component" value="Chromosome 2"/>
</dbReference>
<gene>
    <name evidence="1" type="ORF">HPB49_016137</name>
</gene>
<comment type="caution">
    <text evidence="1">The sequence shown here is derived from an EMBL/GenBank/DDBJ whole genome shotgun (WGS) entry which is preliminary data.</text>
</comment>
<proteinExistence type="predicted"/>
<keyword evidence="2" id="KW-1185">Reference proteome</keyword>
<organism evidence="1 2">
    <name type="scientific">Dermacentor silvarum</name>
    <name type="common">Tick</name>
    <dbReference type="NCBI Taxonomy" id="543639"/>
    <lineage>
        <taxon>Eukaryota</taxon>
        <taxon>Metazoa</taxon>
        <taxon>Ecdysozoa</taxon>
        <taxon>Arthropoda</taxon>
        <taxon>Chelicerata</taxon>
        <taxon>Arachnida</taxon>
        <taxon>Acari</taxon>
        <taxon>Parasitiformes</taxon>
        <taxon>Ixodida</taxon>
        <taxon>Ixodoidea</taxon>
        <taxon>Ixodidae</taxon>
        <taxon>Rhipicephalinae</taxon>
        <taxon>Dermacentor</taxon>
    </lineage>
</organism>
<evidence type="ECO:0000313" key="2">
    <source>
        <dbReference type="Proteomes" id="UP000821865"/>
    </source>
</evidence>
<accession>A0ACB8DDS5</accession>
<sequence length="214" mass="23198">MGNGKVRRWGKKQPSVSSSRRAGDIRATTTSSTRDLVVSMWAQVQLSSAAATDGGDAANGSAPDAKESPAPSSRSKHAMCISQDGCFYLLAGRSANLPLKDLWRFDPEIRSDPLFPQGKLYVFGGEVGFASTGETPLWIFDTGSCTWRKHPGGGERQRPTGRRGHTSVVYNGAMHVFGGYQDLRGSSSQLWAFRFGKLHASSIVWLSTIRIVTC</sequence>
<name>A0ACB8DDS5_DERSI</name>
<dbReference type="EMBL" id="CM023471">
    <property type="protein sequence ID" value="KAH7966419.1"/>
    <property type="molecule type" value="Genomic_DNA"/>
</dbReference>